<feature type="transmembrane region" description="Helical" evidence="2">
    <location>
        <begin position="18"/>
        <end position="36"/>
    </location>
</feature>
<feature type="transmembrane region" description="Helical" evidence="2">
    <location>
        <begin position="402"/>
        <end position="430"/>
    </location>
</feature>
<gene>
    <name evidence="3" type="ORF">IAC72_01190</name>
</gene>
<evidence type="ECO:0000313" key="4">
    <source>
        <dbReference type="Proteomes" id="UP000886852"/>
    </source>
</evidence>
<evidence type="ECO:0000256" key="1">
    <source>
        <dbReference type="SAM" id="MobiDB-lite"/>
    </source>
</evidence>
<organism evidence="3 4">
    <name type="scientific">Candidatus Fimimonas merdipullorum</name>
    <dbReference type="NCBI Taxonomy" id="2840822"/>
    <lineage>
        <taxon>Bacteria</taxon>
        <taxon>Pseudomonadati</taxon>
        <taxon>Myxococcota</taxon>
        <taxon>Myxococcia</taxon>
        <taxon>Myxococcales</taxon>
        <taxon>Cystobacterineae</taxon>
        <taxon>Myxococcaceae</taxon>
        <taxon>Myxococcaceae incertae sedis</taxon>
        <taxon>Candidatus Fimimonas</taxon>
    </lineage>
</organism>
<evidence type="ECO:0000256" key="2">
    <source>
        <dbReference type="SAM" id="Phobius"/>
    </source>
</evidence>
<feature type="transmembrane region" description="Helical" evidence="2">
    <location>
        <begin position="347"/>
        <end position="366"/>
    </location>
</feature>
<dbReference type="PANTHER" id="PTHR34289:SF8">
    <property type="entry name" value="DUF819 DOMAIN-CONTAINING PROTEIN"/>
    <property type="match status" value="1"/>
</dbReference>
<feature type="transmembrane region" description="Helical" evidence="2">
    <location>
        <begin position="322"/>
        <end position="341"/>
    </location>
</feature>
<comment type="caution">
    <text evidence="3">The sequence shown here is derived from an EMBL/GenBank/DDBJ whole genome shotgun (WGS) entry which is preliminary data.</text>
</comment>
<reference evidence="3" key="1">
    <citation type="submission" date="2020-10" db="EMBL/GenBank/DDBJ databases">
        <authorList>
            <person name="Gilroy R."/>
        </authorList>
    </citation>
    <scope>NUCLEOTIDE SEQUENCE</scope>
    <source>
        <strain evidence="3">ChiHjej12B11-7776</strain>
    </source>
</reference>
<name>A0A9D1MW49_9BACT</name>
<dbReference type="AlphaFoldDB" id="A0A9D1MW49"/>
<dbReference type="InterPro" id="IPR008537">
    <property type="entry name" value="DUF819"/>
</dbReference>
<dbReference type="PANTHER" id="PTHR34289">
    <property type="entry name" value="PROTEIN, PUTATIVE (DUF819)-RELATED"/>
    <property type="match status" value="1"/>
</dbReference>
<feature type="transmembrane region" description="Helical" evidence="2">
    <location>
        <begin position="105"/>
        <end position="125"/>
    </location>
</feature>
<feature type="region of interest" description="Disordered" evidence="1">
    <location>
        <begin position="208"/>
        <end position="240"/>
    </location>
</feature>
<protein>
    <submittedName>
        <fullName evidence="3">DUF819 family protein</fullName>
    </submittedName>
</protein>
<dbReference type="Proteomes" id="UP000886852">
    <property type="component" value="Unassembled WGS sequence"/>
</dbReference>
<keyword evidence="2" id="KW-0472">Membrane</keyword>
<dbReference type="EMBL" id="DVOC01000021">
    <property type="protein sequence ID" value="HIU90617.1"/>
    <property type="molecule type" value="Genomic_DNA"/>
</dbReference>
<keyword evidence="2" id="KW-1133">Transmembrane helix</keyword>
<feature type="transmembrane region" description="Helical" evidence="2">
    <location>
        <begin position="176"/>
        <end position="194"/>
    </location>
</feature>
<reference evidence="3" key="2">
    <citation type="journal article" date="2021" name="PeerJ">
        <title>Extensive microbial diversity within the chicken gut microbiome revealed by metagenomics and culture.</title>
        <authorList>
            <person name="Gilroy R."/>
            <person name="Ravi A."/>
            <person name="Getino M."/>
            <person name="Pursley I."/>
            <person name="Horton D.L."/>
            <person name="Alikhan N.F."/>
            <person name="Baker D."/>
            <person name="Gharbi K."/>
            <person name="Hall N."/>
            <person name="Watson M."/>
            <person name="Adriaenssens E.M."/>
            <person name="Foster-Nyarko E."/>
            <person name="Jarju S."/>
            <person name="Secka A."/>
            <person name="Antonio M."/>
            <person name="Oren A."/>
            <person name="Chaudhuri R.R."/>
            <person name="La Ragione R."/>
            <person name="Hildebrand F."/>
            <person name="Pallen M.J."/>
        </authorList>
    </citation>
    <scope>NUCLEOTIDE SEQUENCE</scope>
    <source>
        <strain evidence="3">ChiHjej12B11-7776</strain>
    </source>
</reference>
<dbReference type="Pfam" id="PF05684">
    <property type="entry name" value="DUF819"/>
    <property type="match status" value="1"/>
</dbReference>
<feature type="transmembrane region" description="Helical" evidence="2">
    <location>
        <begin position="373"/>
        <end position="390"/>
    </location>
</feature>
<evidence type="ECO:0000313" key="3">
    <source>
        <dbReference type="EMBL" id="HIU90617.1"/>
    </source>
</evidence>
<keyword evidence="2" id="KW-0812">Transmembrane</keyword>
<proteinExistence type="predicted"/>
<sequence length="431" mass="45376">MANLNLIAEQTGSTPETVLTVVIIVAMFCLPALVVWLTKKVRLFNTVGAIALCYALGFVFSLLPIPYDRAMTQQIASVLVAVAIPLILFTINLKDVKRLAKNTVLSFGLVIAVTAVVATAAFFVADAAGLPNASQLAGMATGLYIGGTPNLVAIGKALISGELQGQVIMAANTSDFFVGGIYFLMLLTVVPPFYKRFLNKSAKQRLQPDEVGGEPAAQPSQDGQEAAAESQPQGKKAKKPLETQVEYDYKSIPRDAKSIWKLIGVIALAIGCLGVGAGLEMLISGNLEQSLYLMVTVSVLGVAFSFIRPVREVKGGYQVGQYLVLVFSLGLSMSIDLDMLAKEILPTMAFFACVQMCCALGHILLCKLFKIDAGTAIITSTAGIYGPPFIAPVANAYGDRSLIAPGIICGAVGLAVGNFIGMGVGFLLGLV</sequence>
<feature type="transmembrane region" description="Helical" evidence="2">
    <location>
        <begin position="259"/>
        <end position="279"/>
    </location>
</feature>
<feature type="transmembrane region" description="Helical" evidence="2">
    <location>
        <begin position="43"/>
        <end position="63"/>
    </location>
</feature>
<feature type="transmembrane region" description="Helical" evidence="2">
    <location>
        <begin position="75"/>
        <end position="93"/>
    </location>
</feature>
<accession>A0A9D1MW49</accession>
<feature type="transmembrane region" description="Helical" evidence="2">
    <location>
        <begin position="291"/>
        <end position="310"/>
    </location>
</feature>